<proteinExistence type="predicted"/>
<evidence type="ECO:0000313" key="2">
    <source>
        <dbReference type="Proteomes" id="UP000003340"/>
    </source>
</evidence>
<protein>
    <submittedName>
        <fullName evidence="1">Uncharacterized protein</fullName>
    </submittedName>
</protein>
<dbReference type="HOGENOM" id="CLU_2732922_0_0_9"/>
<name>C0EIZ4_9FIRM</name>
<keyword evidence="2" id="KW-1185">Reference proteome</keyword>
<reference evidence="1 2" key="2">
    <citation type="submission" date="2009-02" db="EMBL/GenBank/DDBJ databases">
        <title>Draft genome sequence of Clostridium methylpentosum (DSM 5476).</title>
        <authorList>
            <person name="Sudarsanam P."/>
            <person name="Ley R."/>
            <person name="Guruge J."/>
            <person name="Turnbaugh P.J."/>
            <person name="Mahowald M."/>
            <person name="Liep D."/>
            <person name="Gordon J."/>
        </authorList>
    </citation>
    <scope>NUCLEOTIDE SEQUENCE [LARGE SCALE GENOMIC DNA]</scope>
    <source>
        <strain evidence="1 2">DSM 5476</strain>
    </source>
</reference>
<gene>
    <name evidence="1" type="ORF">CLOSTMETH_03840</name>
</gene>
<dbReference type="AlphaFoldDB" id="C0EIZ4"/>
<accession>C0EIZ4</accession>
<dbReference type="Proteomes" id="UP000003340">
    <property type="component" value="Unassembled WGS sequence"/>
</dbReference>
<comment type="caution">
    <text evidence="1">The sequence shown here is derived from an EMBL/GenBank/DDBJ whole genome shotgun (WGS) entry which is preliminary data.</text>
</comment>
<reference evidence="1 2" key="1">
    <citation type="submission" date="2009-01" db="EMBL/GenBank/DDBJ databases">
        <authorList>
            <person name="Fulton L."/>
            <person name="Clifton S."/>
            <person name="Fulton B."/>
            <person name="Xu J."/>
            <person name="Minx P."/>
            <person name="Pepin K.H."/>
            <person name="Johnson M."/>
            <person name="Bhonagiri V."/>
            <person name="Nash W.E."/>
            <person name="Mardis E.R."/>
            <person name="Wilson R.K."/>
        </authorList>
    </citation>
    <scope>NUCLEOTIDE SEQUENCE [LARGE SCALE GENOMIC DNA]</scope>
    <source>
        <strain evidence="1 2">DSM 5476</strain>
    </source>
</reference>
<organism evidence="1 2">
    <name type="scientific">[Clostridium] methylpentosum DSM 5476</name>
    <dbReference type="NCBI Taxonomy" id="537013"/>
    <lineage>
        <taxon>Bacteria</taxon>
        <taxon>Bacillati</taxon>
        <taxon>Bacillota</taxon>
        <taxon>Clostridia</taxon>
        <taxon>Eubacteriales</taxon>
        <taxon>Oscillospiraceae</taxon>
        <taxon>Oscillospiraceae incertae sedis</taxon>
    </lineage>
</organism>
<sequence length="71" mass="8062">MTAGQFCAAVSDCAICSSQRNLIKFSESHRGFAYRPADHFSPFSLILRTDIWTNSLAYFHITAQLRSFPLF</sequence>
<dbReference type="EMBL" id="ACEC01000136">
    <property type="protein sequence ID" value="EEG28459.1"/>
    <property type="molecule type" value="Genomic_DNA"/>
</dbReference>
<evidence type="ECO:0000313" key="1">
    <source>
        <dbReference type="EMBL" id="EEG28459.1"/>
    </source>
</evidence>